<accession>A0A0F9EPF1</accession>
<feature type="non-terminal residue" evidence="2">
    <location>
        <position position="1"/>
    </location>
</feature>
<protein>
    <recommendedName>
        <fullName evidence="1">Sulfatase N-terminal domain-containing protein</fullName>
    </recommendedName>
</protein>
<name>A0A0F9EPF1_9ZZZZ</name>
<evidence type="ECO:0000259" key="1">
    <source>
        <dbReference type="Pfam" id="PF00884"/>
    </source>
</evidence>
<dbReference type="Gene3D" id="3.40.720.10">
    <property type="entry name" value="Alkaline Phosphatase, subunit A"/>
    <property type="match status" value="1"/>
</dbReference>
<dbReference type="InterPro" id="IPR017850">
    <property type="entry name" value="Alkaline_phosphatase_core_sf"/>
</dbReference>
<proteinExistence type="predicted"/>
<reference evidence="2" key="1">
    <citation type="journal article" date="2015" name="Nature">
        <title>Complex archaea that bridge the gap between prokaryotes and eukaryotes.</title>
        <authorList>
            <person name="Spang A."/>
            <person name="Saw J.H."/>
            <person name="Jorgensen S.L."/>
            <person name="Zaremba-Niedzwiedzka K."/>
            <person name="Martijn J."/>
            <person name="Lind A.E."/>
            <person name="van Eijk R."/>
            <person name="Schleper C."/>
            <person name="Guy L."/>
            <person name="Ettema T.J."/>
        </authorList>
    </citation>
    <scope>NUCLEOTIDE SEQUENCE</scope>
</reference>
<dbReference type="PANTHER" id="PTHR43108:SF8">
    <property type="entry name" value="SD21168P"/>
    <property type="match status" value="1"/>
</dbReference>
<dbReference type="EMBL" id="LAZR01024210">
    <property type="protein sequence ID" value="KKL75929.1"/>
    <property type="molecule type" value="Genomic_DNA"/>
</dbReference>
<comment type="caution">
    <text evidence="2">The sequence shown here is derived from an EMBL/GenBank/DDBJ whole genome shotgun (WGS) entry which is preliminary data.</text>
</comment>
<evidence type="ECO:0000313" key="2">
    <source>
        <dbReference type="EMBL" id="KKL75929.1"/>
    </source>
</evidence>
<dbReference type="AlphaFoldDB" id="A0A0F9EPF1"/>
<dbReference type="PANTHER" id="PTHR43108">
    <property type="entry name" value="N-ACETYLGLUCOSAMINE-6-SULFATASE FAMILY MEMBER"/>
    <property type="match status" value="1"/>
</dbReference>
<organism evidence="2">
    <name type="scientific">marine sediment metagenome</name>
    <dbReference type="NCBI Taxonomy" id="412755"/>
    <lineage>
        <taxon>unclassified sequences</taxon>
        <taxon>metagenomes</taxon>
        <taxon>ecological metagenomes</taxon>
    </lineage>
</organism>
<dbReference type="Pfam" id="PF00884">
    <property type="entry name" value="Sulfatase"/>
    <property type="match status" value="1"/>
</dbReference>
<gene>
    <name evidence="2" type="ORF">LCGC14_2050000</name>
</gene>
<sequence>YRRMYDDTEGREQVISGYTAEALSEQLLRRTRANYSGLVTMCDRWLGQLVETMRVLGRLEDTVLIVTTDHGHSIGDRGYIGKRGYPSAPEVYDVPVLIRHPDGVGAGRRSDLFIQHTDLHAQILQFAGVDPADDIDGKCFFDAAVNGAGAIRDHVTVGWGPNVTVIDDHWWLNCKVDGTGVLLHSLDAADPFAVNAADENPSQVSSMFAAAMADAGGDLPGFLLEMAAKQQDAPGCSDLAARE</sequence>
<dbReference type="InterPro" id="IPR000917">
    <property type="entry name" value="Sulfatase_N"/>
</dbReference>
<dbReference type="SUPFAM" id="SSF53649">
    <property type="entry name" value="Alkaline phosphatase-like"/>
    <property type="match status" value="1"/>
</dbReference>
<feature type="domain" description="Sulfatase N-terminal" evidence="1">
    <location>
        <begin position="13"/>
        <end position="129"/>
    </location>
</feature>